<reference evidence="2" key="1">
    <citation type="journal article" date="2014" name="Front. Microbiol.">
        <title>High frequency of phylogenetically diverse reductive dehalogenase-homologous genes in deep subseafloor sedimentary metagenomes.</title>
        <authorList>
            <person name="Kawai M."/>
            <person name="Futagami T."/>
            <person name="Toyoda A."/>
            <person name="Takaki Y."/>
            <person name="Nishi S."/>
            <person name="Hori S."/>
            <person name="Arai W."/>
            <person name="Tsubouchi T."/>
            <person name="Morono Y."/>
            <person name="Uchiyama I."/>
            <person name="Ito T."/>
            <person name="Fujiyama A."/>
            <person name="Inagaki F."/>
            <person name="Takami H."/>
        </authorList>
    </citation>
    <scope>NUCLEOTIDE SEQUENCE</scope>
    <source>
        <strain evidence="2">Expedition CK06-06</strain>
    </source>
</reference>
<dbReference type="EMBL" id="BART01025087">
    <property type="protein sequence ID" value="GAG96577.1"/>
    <property type="molecule type" value="Genomic_DNA"/>
</dbReference>
<gene>
    <name evidence="2" type="ORF">S01H4_45115</name>
</gene>
<feature type="non-terminal residue" evidence="2">
    <location>
        <position position="281"/>
    </location>
</feature>
<comment type="caution">
    <text evidence="2">The sequence shown here is derived from an EMBL/GenBank/DDBJ whole genome shotgun (WGS) entry which is preliminary data.</text>
</comment>
<dbReference type="InterPro" id="IPR011050">
    <property type="entry name" value="Pectin_lyase_fold/virulence"/>
</dbReference>
<proteinExistence type="predicted"/>
<accession>X1CUE6</accession>
<sequence>IVANTLCSDSNGGVVLCSTDGILIRNQLLRNGTGICLENQSEYSLVYENSILDNETGIVFEGKRATVGWNLFKNKEEVIVGGSKNILYSNHGILADSIRSAGVAYFNPPTTSNPHHDRFIWKSDSGDVALPVRRDVVVNSGSQSPMIKEVTKRLRQERVLHPDAVLVVHMQGSFRNLSDEGLVLPDHTCVILDGEIINDYVSDKLGTFELVHMQGKGCNSFSGGRIISENKVFAAISGAGASNAFLLDGVDVDLHSEHGGLGSNSVNAVSSKEHFGHLFQA</sequence>
<dbReference type="Pfam" id="PF05048">
    <property type="entry name" value="NosD"/>
    <property type="match status" value="1"/>
</dbReference>
<feature type="domain" description="Periplasmic copper-binding protein NosD beta helix" evidence="1">
    <location>
        <begin position="4"/>
        <end position="91"/>
    </location>
</feature>
<dbReference type="Gene3D" id="2.160.20.10">
    <property type="entry name" value="Single-stranded right-handed beta-helix, Pectin lyase-like"/>
    <property type="match status" value="1"/>
</dbReference>
<dbReference type="InterPro" id="IPR007742">
    <property type="entry name" value="NosD_dom"/>
</dbReference>
<dbReference type="InterPro" id="IPR012334">
    <property type="entry name" value="Pectin_lyas_fold"/>
</dbReference>
<evidence type="ECO:0000259" key="1">
    <source>
        <dbReference type="Pfam" id="PF05048"/>
    </source>
</evidence>
<name>X1CUE6_9ZZZZ</name>
<evidence type="ECO:0000313" key="2">
    <source>
        <dbReference type="EMBL" id="GAG96577.1"/>
    </source>
</evidence>
<dbReference type="SUPFAM" id="SSF51126">
    <property type="entry name" value="Pectin lyase-like"/>
    <property type="match status" value="1"/>
</dbReference>
<protein>
    <recommendedName>
        <fullName evidence="1">Periplasmic copper-binding protein NosD beta helix domain-containing protein</fullName>
    </recommendedName>
</protein>
<feature type="non-terminal residue" evidence="2">
    <location>
        <position position="1"/>
    </location>
</feature>
<dbReference type="AlphaFoldDB" id="X1CUE6"/>
<organism evidence="2">
    <name type="scientific">marine sediment metagenome</name>
    <dbReference type="NCBI Taxonomy" id="412755"/>
    <lineage>
        <taxon>unclassified sequences</taxon>
        <taxon>metagenomes</taxon>
        <taxon>ecological metagenomes</taxon>
    </lineage>
</organism>